<dbReference type="Proteomes" id="UP001279734">
    <property type="component" value="Unassembled WGS sequence"/>
</dbReference>
<comment type="caution">
    <text evidence="1">The sequence shown here is derived from an EMBL/GenBank/DDBJ whole genome shotgun (WGS) entry which is preliminary data.</text>
</comment>
<gene>
    <name evidence="1" type="ORF">Nepgr_014822</name>
</gene>
<reference evidence="1" key="1">
    <citation type="submission" date="2023-05" db="EMBL/GenBank/DDBJ databases">
        <title>Nepenthes gracilis genome sequencing.</title>
        <authorList>
            <person name="Fukushima K."/>
        </authorList>
    </citation>
    <scope>NUCLEOTIDE SEQUENCE</scope>
    <source>
        <strain evidence="1">SING2019-196</strain>
    </source>
</reference>
<proteinExistence type="predicted"/>
<protein>
    <submittedName>
        <fullName evidence="1">Uncharacterized protein</fullName>
    </submittedName>
</protein>
<dbReference type="AlphaFoldDB" id="A0AAD3SLW8"/>
<sequence>MHTGTKPFHPHLTHIDPTYEGIVSSLSPHSPANRSIHAMEKVFDGNFHDIQQRDWIRQGISTTFSKGIGFKCDCPQDSCAFQA</sequence>
<organism evidence="1 2">
    <name type="scientific">Nepenthes gracilis</name>
    <name type="common">Slender pitcher plant</name>
    <dbReference type="NCBI Taxonomy" id="150966"/>
    <lineage>
        <taxon>Eukaryota</taxon>
        <taxon>Viridiplantae</taxon>
        <taxon>Streptophyta</taxon>
        <taxon>Embryophyta</taxon>
        <taxon>Tracheophyta</taxon>
        <taxon>Spermatophyta</taxon>
        <taxon>Magnoliopsida</taxon>
        <taxon>eudicotyledons</taxon>
        <taxon>Gunneridae</taxon>
        <taxon>Pentapetalae</taxon>
        <taxon>Caryophyllales</taxon>
        <taxon>Nepenthaceae</taxon>
        <taxon>Nepenthes</taxon>
    </lineage>
</organism>
<keyword evidence="2" id="KW-1185">Reference proteome</keyword>
<evidence type="ECO:0000313" key="2">
    <source>
        <dbReference type="Proteomes" id="UP001279734"/>
    </source>
</evidence>
<dbReference type="EMBL" id="BSYO01000012">
    <property type="protein sequence ID" value="GMH12981.1"/>
    <property type="molecule type" value="Genomic_DNA"/>
</dbReference>
<evidence type="ECO:0000313" key="1">
    <source>
        <dbReference type="EMBL" id="GMH12981.1"/>
    </source>
</evidence>
<name>A0AAD3SLW8_NEPGR</name>
<accession>A0AAD3SLW8</accession>